<dbReference type="EMBL" id="JAGMUV010000021">
    <property type="protein sequence ID" value="KAH7124658.1"/>
    <property type="molecule type" value="Genomic_DNA"/>
</dbReference>
<feature type="coiled-coil region" evidence="1">
    <location>
        <begin position="88"/>
        <end position="122"/>
    </location>
</feature>
<protein>
    <submittedName>
        <fullName evidence="3">Uncharacterized protein</fullName>
    </submittedName>
</protein>
<keyword evidence="1" id="KW-0175">Coiled coil</keyword>
<feature type="region of interest" description="Disordered" evidence="2">
    <location>
        <begin position="51"/>
        <end position="71"/>
    </location>
</feature>
<organism evidence="3 4">
    <name type="scientific">Dactylonectria macrodidyma</name>
    <dbReference type="NCBI Taxonomy" id="307937"/>
    <lineage>
        <taxon>Eukaryota</taxon>
        <taxon>Fungi</taxon>
        <taxon>Dikarya</taxon>
        <taxon>Ascomycota</taxon>
        <taxon>Pezizomycotina</taxon>
        <taxon>Sordariomycetes</taxon>
        <taxon>Hypocreomycetidae</taxon>
        <taxon>Hypocreales</taxon>
        <taxon>Nectriaceae</taxon>
        <taxon>Dactylonectria</taxon>
    </lineage>
</organism>
<evidence type="ECO:0000256" key="2">
    <source>
        <dbReference type="SAM" id="MobiDB-lite"/>
    </source>
</evidence>
<reference evidence="3" key="1">
    <citation type="journal article" date="2021" name="Nat. Commun.">
        <title>Genetic determinants of endophytism in the Arabidopsis root mycobiome.</title>
        <authorList>
            <person name="Mesny F."/>
            <person name="Miyauchi S."/>
            <person name="Thiergart T."/>
            <person name="Pickel B."/>
            <person name="Atanasova L."/>
            <person name="Karlsson M."/>
            <person name="Huettel B."/>
            <person name="Barry K.W."/>
            <person name="Haridas S."/>
            <person name="Chen C."/>
            <person name="Bauer D."/>
            <person name="Andreopoulos W."/>
            <person name="Pangilinan J."/>
            <person name="LaButti K."/>
            <person name="Riley R."/>
            <person name="Lipzen A."/>
            <person name="Clum A."/>
            <person name="Drula E."/>
            <person name="Henrissat B."/>
            <person name="Kohler A."/>
            <person name="Grigoriev I.V."/>
            <person name="Martin F.M."/>
            <person name="Hacquard S."/>
        </authorList>
    </citation>
    <scope>NUCLEOTIDE SEQUENCE</scope>
    <source>
        <strain evidence="3">MPI-CAGE-AT-0147</strain>
    </source>
</reference>
<feature type="compositionally biased region" description="Basic and acidic residues" evidence="2">
    <location>
        <begin position="173"/>
        <end position="182"/>
    </location>
</feature>
<proteinExistence type="predicted"/>
<dbReference type="OrthoDB" id="5097686at2759"/>
<feature type="compositionally biased region" description="Low complexity" evidence="2">
    <location>
        <begin position="186"/>
        <end position="195"/>
    </location>
</feature>
<comment type="caution">
    <text evidence="3">The sequence shown here is derived from an EMBL/GenBank/DDBJ whole genome shotgun (WGS) entry which is preliminary data.</text>
</comment>
<accession>A0A9P9DSV6</accession>
<dbReference type="AlphaFoldDB" id="A0A9P9DSV6"/>
<keyword evidence="4" id="KW-1185">Reference proteome</keyword>
<dbReference type="Proteomes" id="UP000738349">
    <property type="component" value="Unassembled WGS sequence"/>
</dbReference>
<sequence>MDFLEWCDQHRIIVANAFKASFSPENIASSWKRTGLLPFDPEVVLSQITEKAEDDSDTGGESAESIALQQPTARDLRRLVDKVFDKSSSDADRNSRKLKSTLESLQAEVELLRYENQRLRETIIHKKQRRMRGKALKDYLFDRTDPNSAQVFSPAKVAQARLKKVAIDAQKKEEALQKETQKAQRRQQAAEQKALALEKRRQREAEMERKRQMKESRRQEKETNRQI</sequence>
<evidence type="ECO:0000313" key="3">
    <source>
        <dbReference type="EMBL" id="KAH7124658.1"/>
    </source>
</evidence>
<evidence type="ECO:0000313" key="4">
    <source>
        <dbReference type="Proteomes" id="UP000738349"/>
    </source>
</evidence>
<evidence type="ECO:0000256" key="1">
    <source>
        <dbReference type="SAM" id="Coils"/>
    </source>
</evidence>
<feature type="region of interest" description="Disordered" evidence="2">
    <location>
        <begin position="173"/>
        <end position="227"/>
    </location>
</feature>
<name>A0A9P9DSV6_9HYPO</name>
<gene>
    <name evidence="3" type="ORF">EDB81DRAFT_911728</name>
</gene>
<feature type="compositionally biased region" description="Basic and acidic residues" evidence="2">
    <location>
        <begin position="196"/>
        <end position="227"/>
    </location>
</feature>